<protein>
    <recommendedName>
        <fullName evidence="6">BES1/BZR1 plant transcription factor N-terminal domain-containing protein</fullName>
    </recommendedName>
</protein>
<name>A0AA38L9C9_TAXCH</name>
<dbReference type="InterPro" id="IPR033264">
    <property type="entry name" value="BZR"/>
</dbReference>
<evidence type="ECO:0000256" key="3">
    <source>
        <dbReference type="ARBA" id="ARBA00023125"/>
    </source>
</evidence>
<dbReference type="GO" id="GO:0006351">
    <property type="term" value="P:DNA-templated transcription"/>
    <property type="evidence" value="ECO:0007669"/>
    <property type="project" value="InterPro"/>
</dbReference>
<organism evidence="7 8">
    <name type="scientific">Taxus chinensis</name>
    <name type="common">Chinese yew</name>
    <name type="synonym">Taxus wallichiana var. chinensis</name>
    <dbReference type="NCBI Taxonomy" id="29808"/>
    <lineage>
        <taxon>Eukaryota</taxon>
        <taxon>Viridiplantae</taxon>
        <taxon>Streptophyta</taxon>
        <taxon>Embryophyta</taxon>
        <taxon>Tracheophyta</taxon>
        <taxon>Spermatophyta</taxon>
        <taxon>Pinopsida</taxon>
        <taxon>Pinidae</taxon>
        <taxon>Conifers II</taxon>
        <taxon>Cupressales</taxon>
        <taxon>Taxaceae</taxon>
        <taxon>Taxus</taxon>
    </lineage>
</organism>
<keyword evidence="2" id="KW-0805">Transcription regulation</keyword>
<accession>A0AA38L9C9</accession>
<dbReference type="InterPro" id="IPR008540">
    <property type="entry name" value="BES1_N"/>
</dbReference>
<feature type="domain" description="BES1/BZR1 plant transcription factor N-terminal" evidence="6">
    <location>
        <begin position="4"/>
        <end position="76"/>
    </location>
</feature>
<dbReference type="GO" id="GO:0003677">
    <property type="term" value="F:DNA binding"/>
    <property type="evidence" value="ECO:0007669"/>
    <property type="project" value="UniProtKB-KW"/>
</dbReference>
<feature type="non-terminal residue" evidence="7">
    <location>
        <position position="165"/>
    </location>
</feature>
<sequence length="165" mass="17554">MTSGNRLPTNKERENNKKRERRRRAIAARIFAGLRLYGNYRLPKHCDNNEVLKALCAEAGWIVDADGTTYRPGMRISEPVDCGPAPENGSLIPWLKGLGSGGNRLATPTALPPLQIVTGGHCSAPVTPLVCSPPGMEYIAGSNLSSPSASSWPFSGPSAGISVQN</sequence>
<dbReference type="EMBL" id="JAHRHJ020000005">
    <property type="protein sequence ID" value="KAH9316563.1"/>
    <property type="molecule type" value="Genomic_DNA"/>
</dbReference>
<keyword evidence="3" id="KW-0238">DNA-binding</keyword>
<dbReference type="Pfam" id="PF05687">
    <property type="entry name" value="BES1_N"/>
    <property type="match status" value="1"/>
</dbReference>
<dbReference type="PANTHER" id="PTHR31506:SF2">
    <property type="entry name" value="BES1_BZR1 HOMOLOG PROTEIN 3"/>
    <property type="match status" value="1"/>
</dbReference>
<dbReference type="GO" id="GO:0009742">
    <property type="term" value="P:brassinosteroid mediated signaling pathway"/>
    <property type="evidence" value="ECO:0007669"/>
    <property type="project" value="InterPro"/>
</dbReference>
<comment type="similarity">
    <text evidence="1">Belongs to the BZR/LAT61 family.</text>
</comment>
<evidence type="ECO:0000256" key="5">
    <source>
        <dbReference type="SAM" id="MobiDB-lite"/>
    </source>
</evidence>
<evidence type="ECO:0000256" key="1">
    <source>
        <dbReference type="ARBA" id="ARBA00005909"/>
    </source>
</evidence>
<evidence type="ECO:0000259" key="6">
    <source>
        <dbReference type="Pfam" id="PF05687"/>
    </source>
</evidence>
<dbReference type="AlphaFoldDB" id="A0AA38L9C9"/>
<feature type="region of interest" description="Disordered" evidence="5">
    <location>
        <begin position="1"/>
        <end position="21"/>
    </location>
</feature>
<keyword evidence="8" id="KW-1185">Reference proteome</keyword>
<evidence type="ECO:0000256" key="4">
    <source>
        <dbReference type="ARBA" id="ARBA00023163"/>
    </source>
</evidence>
<dbReference type="OMA" id="IRWASEF"/>
<evidence type="ECO:0000313" key="8">
    <source>
        <dbReference type="Proteomes" id="UP000824469"/>
    </source>
</evidence>
<comment type="caution">
    <text evidence="7">The sequence shown here is derived from an EMBL/GenBank/DDBJ whole genome shotgun (WGS) entry which is preliminary data.</text>
</comment>
<reference evidence="7 8" key="1">
    <citation type="journal article" date="2021" name="Nat. Plants">
        <title>The Taxus genome provides insights into paclitaxel biosynthesis.</title>
        <authorList>
            <person name="Xiong X."/>
            <person name="Gou J."/>
            <person name="Liao Q."/>
            <person name="Li Y."/>
            <person name="Zhou Q."/>
            <person name="Bi G."/>
            <person name="Li C."/>
            <person name="Du R."/>
            <person name="Wang X."/>
            <person name="Sun T."/>
            <person name="Guo L."/>
            <person name="Liang H."/>
            <person name="Lu P."/>
            <person name="Wu Y."/>
            <person name="Zhang Z."/>
            <person name="Ro D.K."/>
            <person name="Shang Y."/>
            <person name="Huang S."/>
            <person name="Yan J."/>
        </authorList>
    </citation>
    <scope>NUCLEOTIDE SEQUENCE [LARGE SCALE GENOMIC DNA]</scope>
    <source>
        <strain evidence="7">Ta-2019</strain>
    </source>
</reference>
<evidence type="ECO:0000256" key="2">
    <source>
        <dbReference type="ARBA" id="ARBA00023015"/>
    </source>
</evidence>
<dbReference type="Proteomes" id="UP000824469">
    <property type="component" value="Unassembled WGS sequence"/>
</dbReference>
<dbReference type="PANTHER" id="PTHR31506">
    <property type="entry name" value="BES1/BZR1 HOMOLOG PROTEIN 3-RELATED"/>
    <property type="match status" value="1"/>
</dbReference>
<proteinExistence type="inferred from homology"/>
<evidence type="ECO:0000313" key="7">
    <source>
        <dbReference type="EMBL" id="KAH9316563.1"/>
    </source>
</evidence>
<dbReference type="GO" id="GO:0003700">
    <property type="term" value="F:DNA-binding transcription factor activity"/>
    <property type="evidence" value="ECO:0007669"/>
    <property type="project" value="InterPro"/>
</dbReference>
<keyword evidence="4" id="KW-0804">Transcription</keyword>
<gene>
    <name evidence="7" type="ORF">KI387_025190</name>
</gene>